<dbReference type="EMBL" id="CABFWN010000001">
    <property type="protein sequence ID" value="VUG16947.1"/>
    <property type="molecule type" value="Genomic_DNA"/>
</dbReference>
<organism evidence="2 3">
    <name type="scientific">Dekkera bruxellensis</name>
    <name type="common">Brettanomyces custersii</name>
    <dbReference type="NCBI Taxonomy" id="5007"/>
    <lineage>
        <taxon>Eukaryota</taxon>
        <taxon>Fungi</taxon>
        <taxon>Dikarya</taxon>
        <taxon>Ascomycota</taxon>
        <taxon>Saccharomycotina</taxon>
        <taxon>Pichiomycetes</taxon>
        <taxon>Pichiales</taxon>
        <taxon>Pichiaceae</taxon>
        <taxon>Brettanomyces</taxon>
    </lineage>
</organism>
<name>A0A7D9GZZ7_DEKBR</name>
<dbReference type="AlphaFoldDB" id="A0A7D9GZZ7"/>
<proteinExistence type="predicted"/>
<evidence type="ECO:0000313" key="3">
    <source>
        <dbReference type="Proteomes" id="UP000478008"/>
    </source>
</evidence>
<gene>
    <name evidence="2" type="ORF">DEBR0S1_29756G</name>
</gene>
<feature type="region of interest" description="Disordered" evidence="1">
    <location>
        <begin position="73"/>
        <end position="100"/>
    </location>
</feature>
<dbReference type="Proteomes" id="UP000478008">
    <property type="component" value="Unassembled WGS sequence"/>
</dbReference>
<accession>A0A7D9GZZ7</accession>
<feature type="compositionally biased region" description="Low complexity" evidence="1">
    <location>
        <begin position="73"/>
        <end position="84"/>
    </location>
</feature>
<evidence type="ECO:0000313" key="2">
    <source>
        <dbReference type="EMBL" id="VUG16947.1"/>
    </source>
</evidence>
<protein>
    <submittedName>
        <fullName evidence="2">DEBR0S1_29756g1_1</fullName>
    </submittedName>
</protein>
<sequence>MQLFVLHPNLEISSCNGGPSEKTIEGKKLAYLKNLKRYNDLMHKLSENSSVKEIPDWCFTRDTERNISEVIRRNTSSNTQSRSNIKSNHINDVDQKPAKQNLQLDNKGKCEFAMNREKLEEINTVEDLPIETIRLNDEDQLPFKKNKGDKNSDGSLIIYMLQRINLPKKAKEGQNYRVFLVVKYLEISTDVLLVEYKYIQVYSRMNEIIRKYFSKPELTPEMEEEGFKQVNKEMDFFKKLENILVRLRRLKAEFEDTYGTSILDFSESEAAGINDGDRITTKPTTTVGK</sequence>
<keyword evidence="3" id="KW-1185">Reference proteome</keyword>
<reference evidence="2 3" key="1">
    <citation type="submission" date="2019-07" db="EMBL/GenBank/DDBJ databases">
        <authorList>
            <person name="Friedrich A."/>
            <person name="Schacherer J."/>
        </authorList>
    </citation>
    <scope>NUCLEOTIDE SEQUENCE [LARGE SCALE GENOMIC DNA]</scope>
</reference>
<evidence type="ECO:0000256" key="1">
    <source>
        <dbReference type="SAM" id="MobiDB-lite"/>
    </source>
</evidence>